<evidence type="ECO:0000313" key="2">
    <source>
        <dbReference type="Proteomes" id="UP000234681"/>
    </source>
</evidence>
<dbReference type="AlphaFoldDB" id="A6KGU2"/>
<name>A6KGU2_RAT</name>
<organism evidence="1 2">
    <name type="scientific">Rattus norvegicus</name>
    <name type="common">Rat</name>
    <dbReference type="NCBI Taxonomy" id="10116"/>
    <lineage>
        <taxon>Eukaryota</taxon>
        <taxon>Metazoa</taxon>
        <taxon>Chordata</taxon>
        <taxon>Craniata</taxon>
        <taxon>Vertebrata</taxon>
        <taxon>Euteleostomi</taxon>
        <taxon>Mammalia</taxon>
        <taxon>Eutheria</taxon>
        <taxon>Euarchontoglires</taxon>
        <taxon>Glires</taxon>
        <taxon>Rodentia</taxon>
        <taxon>Myomorpha</taxon>
        <taxon>Muroidea</taxon>
        <taxon>Muridae</taxon>
        <taxon>Murinae</taxon>
        <taxon>Rattus</taxon>
    </lineage>
</organism>
<accession>A6KGU2</accession>
<protein>
    <submittedName>
        <fullName evidence="1">RCG23586</fullName>
    </submittedName>
</protein>
<evidence type="ECO:0000313" key="1">
    <source>
        <dbReference type="EMBL" id="EDM14171.1"/>
    </source>
</evidence>
<gene>
    <name evidence="1" type="ORF">rCG_23586</name>
</gene>
<reference evidence="1 2" key="1">
    <citation type="submission" date="2005-07" db="EMBL/GenBank/DDBJ databases">
        <authorList>
            <person name="Mural R.J."/>
            <person name="Li P.W."/>
            <person name="Adams M.D."/>
            <person name="Amanatides P.G."/>
            <person name="Baden-Tillson H."/>
            <person name="Barnstead M."/>
            <person name="Chin S.H."/>
            <person name="Dew I."/>
            <person name="Evans C.A."/>
            <person name="Ferriera S."/>
            <person name="Flanigan M."/>
            <person name="Fosler C."/>
            <person name="Glodek A."/>
            <person name="Gu Z."/>
            <person name="Holt R.A."/>
            <person name="Jennings D."/>
            <person name="Kraft C.L."/>
            <person name="Lu F."/>
            <person name="Nguyen T."/>
            <person name="Nusskern D.R."/>
            <person name="Pfannkoch C.M."/>
            <person name="Sitter C."/>
            <person name="Sutton G.G."/>
            <person name="Venter J.C."/>
            <person name="Wang Z."/>
            <person name="Woodage T."/>
            <person name="Zheng X.H."/>
            <person name="Zhong F."/>
        </authorList>
    </citation>
    <scope>NUCLEOTIDE SEQUENCE [LARGE SCALE GENOMIC DNA]</scope>
    <source>
        <strain>BN</strain>
        <strain evidence="2">Sprague-Dawley</strain>
    </source>
</reference>
<dbReference type="EMBL" id="CH474049">
    <property type="protein sequence ID" value="EDM14171.1"/>
    <property type="molecule type" value="Genomic_DNA"/>
</dbReference>
<proteinExistence type="predicted"/>
<sequence length="27" mass="3113">MRSRMLRKCGQGVEARRMSRISLYGGL</sequence>
<dbReference type="Proteomes" id="UP000234681">
    <property type="component" value="Chromosome 15"/>
</dbReference>